<sequence length="102" mass="11671">MGIRIIEHIIEDVCDDVDASRNSYDSGAHHNNYPNRLDYPFSELLRGHTHFGLDHKLCFSNTIDSHSHGYEQPDDVAIYVLDDIQRTDVSGDDPTDHYADRV</sequence>
<reference evidence="1 2" key="1">
    <citation type="submission" date="2015-09" db="EMBL/GenBank/DDBJ databases">
        <title>Host preference determinants of Valsa canker pathogens revealed by comparative genomics.</title>
        <authorList>
            <person name="Yin Z."/>
            <person name="Huang L."/>
        </authorList>
    </citation>
    <scope>NUCLEOTIDE SEQUENCE [LARGE SCALE GENOMIC DNA]</scope>
    <source>
        <strain evidence="1 2">SXYLt</strain>
    </source>
</reference>
<dbReference type="AlphaFoldDB" id="A0A423XM42"/>
<evidence type="ECO:0000313" key="2">
    <source>
        <dbReference type="Proteomes" id="UP000285146"/>
    </source>
</evidence>
<gene>
    <name evidence="1" type="ORF">VPNG_00873</name>
</gene>
<organism evidence="1 2">
    <name type="scientific">Cytospora leucostoma</name>
    <dbReference type="NCBI Taxonomy" id="1230097"/>
    <lineage>
        <taxon>Eukaryota</taxon>
        <taxon>Fungi</taxon>
        <taxon>Dikarya</taxon>
        <taxon>Ascomycota</taxon>
        <taxon>Pezizomycotina</taxon>
        <taxon>Sordariomycetes</taxon>
        <taxon>Sordariomycetidae</taxon>
        <taxon>Diaporthales</taxon>
        <taxon>Cytosporaceae</taxon>
        <taxon>Cytospora</taxon>
    </lineage>
</organism>
<comment type="caution">
    <text evidence="1">The sequence shown here is derived from an EMBL/GenBank/DDBJ whole genome shotgun (WGS) entry which is preliminary data.</text>
</comment>
<protein>
    <submittedName>
        <fullName evidence="1">Uncharacterized protein</fullName>
    </submittedName>
</protein>
<name>A0A423XM42_9PEZI</name>
<accession>A0A423XM42</accession>
<proteinExistence type="predicted"/>
<dbReference type="Proteomes" id="UP000285146">
    <property type="component" value="Unassembled WGS sequence"/>
</dbReference>
<dbReference type="EMBL" id="LKEB01000002">
    <property type="protein sequence ID" value="ROW17628.1"/>
    <property type="molecule type" value="Genomic_DNA"/>
</dbReference>
<dbReference type="InParanoid" id="A0A423XM42"/>
<evidence type="ECO:0000313" key="1">
    <source>
        <dbReference type="EMBL" id="ROW17628.1"/>
    </source>
</evidence>
<keyword evidence="2" id="KW-1185">Reference proteome</keyword>